<dbReference type="PANTHER" id="PTHR36730:SF1">
    <property type="entry name" value="CATHEPSIN PROPEPTIDE INHIBITOR DOMAIN-CONTAINING PROTEIN"/>
    <property type="match status" value="1"/>
</dbReference>
<name>A0AA38GFR8_TAXCH</name>
<evidence type="ECO:0000313" key="1">
    <source>
        <dbReference type="EMBL" id="KAH9320897.1"/>
    </source>
</evidence>
<dbReference type="Proteomes" id="UP000824469">
    <property type="component" value="Unassembled WGS sequence"/>
</dbReference>
<dbReference type="AlphaFoldDB" id="A0AA38GFR8"/>
<organism evidence="1 2">
    <name type="scientific">Taxus chinensis</name>
    <name type="common">Chinese yew</name>
    <name type="synonym">Taxus wallichiana var. chinensis</name>
    <dbReference type="NCBI Taxonomy" id="29808"/>
    <lineage>
        <taxon>Eukaryota</taxon>
        <taxon>Viridiplantae</taxon>
        <taxon>Streptophyta</taxon>
        <taxon>Embryophyta</taxon>
        <taxon>Tracheophyta</taxon>
        <taxon>Spermatophyta</taxon>
        <taxon>Pinopsida</taxon>
        <taxon>Pinidae</taxon>
        <taxon>Conifers II</taxon>
        <taxon>Cupressales</taxon>
        <taxon>Taxaceae</taxon>
        <taxon>Taxus</taxon>
    </lineage>
</organism>
<gene>
    <name evidence="1" type="ORF">KI387_015536</name>
</gene>
<dbReference type="OMA" id="SIAIVFW"/>
<sequence length="205" mass="22544">MLSATGALLSSSLPHTLNTPCFCTSRVFSRYGAIRPLAIAKTQLFTKGISMNDRQIVVCSSRTSSTFPPERRIGTQLSGMHVAVMAASMAFLLSSQPVQAGLLTGSTGLESIPRPEVPQFDFLKRIQEENQKKAEAADAKFKSSPLLQELLKRSKANAARNKEEIQNKYCERGAEWGVGDCSTAGMSKDEREAFMEMLRQKRPPN</sequence>
<dbReference type="EMBL" id="JAHRHJ020000003">
    <property type="protein sequence ID" value="KAH9320897.1"/>
    <property type="molecule type" value="Genomic_DNA"/>
</dbReference>
<protein>
    <submittedName>
        <fullName evidence="1">Uncharacterized protein</fullName>
    </submittedName>
</protein>
<dbReference type="PANTHER" id="PTHR36730">
    <property type="entry name" value="OS03G0210700 PROTEIN"/>
    <property type="match status" value="1"/>
</dbReference>
<comment type="caution">
    <text evidence="1">The sequence shown here is derived from an EMBL/GenBank/DDBJ whole genome shotgun (WGS) entry which is preliminary data.</text>
</comment>
<reference evidence="1 2" key="1">
    <citation type="journal article" date="2021" name="Nat. Plants">
        <title>The Taxus genome provides insights into paclitaxel biosynthesis.</title>
        <authorList>
            <person name="Xiong X."/>
            <person name="Gou J."/>
            <person name="Liao Q."/>
            <person name="Li Y."/>
            <person name="Zhou Q."/>
            <person name="Bi G."/>
            <person name="Li C."/>
            <person name="Du R."/>
            <person name="Wang X."/>
            <person name="Sun T."/>
            <person name="Guo L."/>
            <person name="Liang H."/>
            <person name="Lu P."/>
            <person name="Wu Y."/>
            <person name="Zhang Z."/>
            <person name="Ro D.K."/>
            <person name="Shang Y."/>
            <person name="Huang S."/>
            <person name="Yan J."/>
        </authorList>
    </citation>
    <scope>NUCLEOTIDE SEQUENCE [LARGE SCALE GENOMIC DNA]</scope>
    <source>
        <strain evidence="1">Ta-2019</strain>
    </source>
</reference>
<proteinExistence type="predicted"/>
<keyword evidence="2" id="KW-1185">Reference proteome</keyword>
<evidence type="ECO:0000313" key="2">
    <source>
        <dbReference type="Proteomes" id="UP000824469"/>
    </source>
</evidence>
<accession>A0AA38GFR8</accession>